<proteinExistence type="predicted"/>
<dbReference type="InterPro" id="IPR036291">
    <property type="entry name" value="NAD(P)-bd_dom_sf"/>
</dbReference>
<dbReference type="PANTHER" id="PTHR43333">
    <property type="entry name" value="2-HACID_DH_C DOMAIN-CONTAINING PROTEIN"/>
    <property type="match status" value="1"/>
</dbReference>
<sequence length="310" mass="34546">MRILVYRGDGRIEQWLDELGQALPQAAIVGWKDGEPRPAACDYAVIWAPSPALLEQLARVKAVFLMGAGVDAILKHGDALPAAPIIRVGDAGMADQMAEYVLYGVLRYFRQMPQYEAFEREHSWRPLPHPDRDSFTVGVMGTGKLGMRVVGALRHFGFPVRIWSRSAREVAGVECFAGKDQLDEFLRGTRALACLLPLTPETTGLFDRERLSRLPQGAFIINVSRGAIFVEDDLLSLVREDHIAGALLDVFEEEPLDAGHPFWDEPRVTVTPHISGRTIVRETVRQIVRKIAALEQGQPVDDVVDRNRGY</sequence>
<comment type="caution">
    <text evidence="4">The sequence shown here is derived from an EMBL/GenBank/DDBJ whole genome shotgun (WGS) entry which is preliminary data.</text>
</comment>
<protein>
    <submittedName>
        <fullName evidence="4">Glyoxylate/hydroxypyruvate reductase A</fullName>
    </submittedName>
</protein>
<keyword evidence="2" id="KW-0520">NAD</keyword>
<dbReference type="Proteomes" id="UP001204621">
    <property type="component" value="Unassembled WGS sequence"/>
</dbReference>
<reference evidence="4 5" key="1">
    <citation type="submission" date="2022-08" db="EMBL/GenBank/DDBJ databases">
        <title>Reclassification of Massilia species as members of the genera Telluria, Duganella, Pseudoduganella, Mokoshia gen. nov. and Zemynaea gen. nov. using orthogonal and non-orthogonal genome-based approaches.</title>
        <authorList>
            <person name="Bowman J.P."/>
        </authorList>
    </citation>
    <scope>NUCLEOTIDE SEQUENCE [LARGE SCALE GENOMIC DNA]</scope>
    <source>
        <strain evidence="4 5">JCM 31606</strain>
    </source>
</reference>
<accession>A0ABT2D0U4</accession>
<organism evidence="4 5">
    <name type="scientific">Massilia terrae</name>
    <dbReference type="NCBI Taxonomy" id="1811224"/>
    <lineage>
        <taxon>Bacteria</taxon>
        <taxon>Pseudomonadati</taxon>
        <taxon>Pseudomonadota</taxon>
        <taxon>Betaproteobacteria</taxon>
        <taxon>Burkholderiales</taxon>
        <taxon>Oxalobacteraceae</taxon>
        <taxon>Telluria group</taxon>
        <taxon>Massilia</taxon>
    </lineage>
</organism>
<keyword evidence="1" id="KW-0560">Oxidoreductase</keyword>
<dbReference type="CDD" id="cd12164">
    <property type="entry name" value="GDH_like_2"/>
    <property type="match status" value="1"/>
</dbReference>
<evidence type="ECO:0000256" key="1">
    <source>
        <dbReference type="ARBA" id="ARBA00023002"/>
    </source>
</evidence>
<dbReference type="InterPro" id="IPR006140">
    <property type="entry name" value="D-isomer_DH_NAD-bd"/>
</dbReference>
<keyword evidence="5" id="KW-1185">Reference proteome</keyword>
<evidence type="ECO:0000256" key="2">
    <source>
        <dbReference type="ARBA" id="ARBA00023027"/>
    </source>
</evidence>
<evidence type="ECO:0000313" key="5">
    <source>
        <dbReference type="Proteomes" id="UP001204621"/>
    </source>
</evidence>
<dbReference type="SUPFAM" id="SSF51735">
    <property type="entry name" value="NAD(P)-binding Rossmann-fold domains"/>
    <property type="match status" value="1"/>
</dbReference>
<gene>
    <name evidence="4" type="ORF">NX778_17385</name>
</gene>
<dbReference type="Pfam" id="PF02826">
    <property type="entry name" value="2-Hacid_dh_C"/>
    <property type="match status" value="1"/>
</dbReference>
<name>A0ABT2D0U4_9BURK</name>
<evidence type="ECO:0000313" key="4">
    <source>
        <dbReference type="EMBL" id="MCS0659848.1"/>
    </source>
</evidence>
<dbReference type="Gene3D" id="3.40.50.720">
    <property type="entry name" value="NAD(P)-binding Rossmann-like Domain"/>
    <property type="match status" value="2"/>
</dbReference>
<dbReference type="EMBL" id="JANUGU010000006">
    <property type="protein sequence ID" value="MCS0659848.1"/>
    <property type="molecule type" value="Genomic_DNA"/>
</dbReference>
<feature type="domain" description="D-isomer specific 2-hydroxyacid dehydrogenase NAD-binding" evidence="3">
    <location>
        <begin position="105"/>
        <end position="275"/>
    </location>
</feature>
<dbReference type="PANTHER" id="PTHR43333:SF1">
    <property type="entry name" value="D-ISOMER SPECIFIC 2-HYDROXYACID DEHYDROGENASE NAD-BINDING DOMAIN-CONTAINING PROTEIN"/>
    <property type="match status" value="1"/>
</dbReference>
<evidence type="ECO:0000259" key="3">
    <source>
        <dbReference type="Pfam" id="PF02826"/>
    </source>
</evidence>